<evidence type="ECO:0000256" key="1">
    <source>
        <dbReference type="SAM" id="Coils"/>
    </source>
</evidence>
<feature type="transmembrane region" description="Helical" evidence="2">
    <location>
        <begin position="145"/>
        <end position="164"/>
    </location>
</feature>
<dbReference type="OrthoDB" id="5677826at2"/>
<proteinExistence type="predicted"/>
<dbReference type="AlphaFoldDB" id="A0A3A1Y7X2"/>
<dbReference type="EMBL" id="NRHC01000026">
    <property type="protein sequence ID" value="RIY33735.1"/>
    <property type="molecule type" value="Genomic_DNA"/>
</dbReference>
<feature type="transmembrane region" description="Helical" evidence="2">
    <location>
        <begin position="60"/>
        <end position="76"/>
    </location>
</feature>
<keyword evidence="2" id="KW-1133">Transmembrane helix</keyword>
<dbReference type="RefSeq" id="WP_119524682.1">
    <property type="nucleotide sequence ID" value="NZ_NRHC01000026.1"/>
</dbReference>
<evidence type="ECO:0000313" key="3">
    <source>
        <dbReference type="EMBL" id="RIY33735.1"/>
    </source>
</evidence>
<keyword evidence="2" id="KW-0812">Transmembrane</keyword>
<dbReference type="Proteomes" id="UP000265691">
    <property type="component" value="Unassembled WGS sequence"/>
</dbReference>
<keyword evidence="4" id="KW-1185">Reference proteome</keyword>
<evidence type="ECO:0000256" key="2">
    <source>
        <dbReference type="SAM" id="Phobius"/>
    </source>
</evidence>
<comment type="caution">
    <text evidence="3">The sequence shown here is derived from an EMBL/GenBank/DDBJ whole genome shotgun (WGS) entry which is preliminary data.</text>
</comment>
<name>A0A3A1Y7X2_9GAMM</name>
<evidence type="ECO:0000313" key="4">
    <source>
        <dbReference type="Proteomes" id="UP000265691"/>
    </source>
</evidence>
<protein>
    <submittedName>
        <fullName evidence="3">Uncharacterized protein</fullName>
    </submittedName>
</protein>
<organism evidence="3 4">
    <name type="scientific">Psittacicella hinzii</name>
    <dbReference type="NCBI Taxonomy" id="2028575"/>
    <lineage>
        <taxon>Bacteria</taxon>
        <taxon>Pseudomonadati</taxon>
        <taxon>Pseudomonadota</taxon>
        <taxon>Gammaproteobacteria</taxon>
        <taxon>Pasteurellales</taxon>
        <taxon>Psittacicellaceae</taxon>
        <taxon>Psittacicella</taxon>
    </lineage>
</organism>
<feature type="transmembrane region" description="Helical" evidence="2">
    <location>
        <begin position="82"/>
        <end position="101"/>
    </location>
</feature>
<keyword evidence="1" id="KW-0175">Coiled coil</keyword>
<keyword evidence="2" id="KW-0472">Membrane</keyword>
<accession>A0A3A1Y7X2</accession>
<gene>
    <name evidence="3" type="ORF">CKF54_02340</name>
</gene>
<sequence>MILRFILNNLSSILFFIVLFLTLYTDQAVQYAATVYVLVEVSSLMLVATARPEVLRDRLYLLKTIVAVCLMGLTAYDNNIKIFAFGIAVYHVLITFAIWWGHRKHSYFVEKYDPKYLSPMTRLEVLGVPIATENRNSFVKSTNELYLRNYFIMSCLYLVILPATNLASPSWYVLLAFLLLPIVNMLLIFNLSIRLFKMFQPIFGDVQKDMMKFDKDKVKDTEEKLEKLREYMDSELNEIKNKFDNLNNSNDKDDEKKS</sequence>
<feature type="transmembrane region" description="Helical" evidence="2">
    <location>
        <begin position="170"/>
        <end position="193"/>
    </location>
</feature>
<feature type="transmembrane region" description="Helical" evidence="2">
    <location>
        <begin position="7"/>
        <end position="25"/>
    </location>
</feature>
<feature type="coiled-coil region" evidence="1">
    <location>
        <begin position="211"/>
        <end position="256"/>
    </location>
</feature>
<feature type="transmembrane region" description="Helical" evidence="2">
    <location>
        <begin position="31"/>
        <end position="48"/>
    </location>
</feature>
<reference evidence="3 4" key="1">
    <citation type="submission" date="2017-08" db="EMBL/GenBank/DDBJ databases">
        <title>Reclassification of Bisgaard taxon 37 and 44.</title>
        <authorList>
            <person name="Christensen H."/>
        </authorList>
    </citation>
    <scope>NUCLEOTIDE SEQUENCE [LARGE SCALE GENOMIC DNA]</scope>
    <source>
        <strain evidence="3 4">B96_3</strain>
    </source>
</reference>